<comment type="subunit">
    <text evidence="6">Homodimer. Heterotetramer of two MnmE and two MnmG subunits.</text>
</comment>
<evidence type="ECO:0000256" key="4">
    <source>
        <dbReference type="ARBA" id="ARBA00022958"/>
    </source>
</evidence>
<feature type="binding site" evidence="6">
    <location>
        <position position="252"/>
    </location>
    <ligand>
        <name>Mg(2+)</name>
        <dbReference type="ChEBI" id="CHEBI:18420"/>
    </ligand>
</feature>
<dbReference type="Gene3D" id="3.30.1360.120">
    <property type="entry name" value="Probable tRNA modification gtpase trme, domain 1"/>
    <property type="match status" value="1"/>
</dbReference>
<comment type="caution">
    <text evidence="6">Lacks conserved residue(s) required for the propagation of feature annotation.</text>
</comment>
<dbReference type="InterPro" id="IPR027417">
    <property type="entry name" value="P-loop_NTPase"/>
</dbReference>
<feature type="binding site" evidence="6">
    <location>
        <begin position="227"/>
        <end position="232"/>
    </location>
    <ligand>
        <name>GTP</name>
        <dbReference type="ChEBI" id="CHEBI:37565"/>
    </ligand>
</feature>
<feature type="binding site" evidence="6">
    <location>
        <begin position="246"/>
        <end position="252"/>
    </location>
    <ligand>
        <name>GTP</name>
        <dbReference type="ChEBI" id="CHEBI:37565"/>
    </ligand>
</feature>
<dbReference type="InterPro" id="IPR018948">
    <property type="entry name" value="GTP-bd_TrmE_N"/>
</dbReference>
<dbReference type="Proteomes" id="UP001597101">
    <property type="component" value="Unassembled WGS sequence"/>
</dbReference>
<dbReference type="Pfam" id="PF12631">
    <property type="entry name" value="MnmE_helical"/>
    <property type="match status" value="1"/>
</dbReference>
<dbReference type="SUPFAM" id="SSF116878">
    <property type="entry name" value="TrmE connector domain"/>
    <property type="match status" value="1"/>
</dbReference>
<dbReference type="PANTHER" id="PTHR42714:SF2">
    <property type="entry name" value="TRNA MODIFICATION GTPASE GTPBP3, MITOCHONDRIAL"/>
    <property type="match status" value="1"/>
</dbReference>
<dbReference type="NCBIfam" id="TIGR00450">
    <property type="entry name" value="mnmE_trmE_thdF"/>
    <property type="match status" value="1"/>
</dbReference>
<comment type="subcellular location">
    <subcellularLocation>
        <location evidence="6">Cytoplasm</location>
    </subcellularLocation>
</comment>
<dbReference type="InterPro" id="IPR025867">
    <property type="entry name" value="MnmE_helical"/>
</dbReference>
<evidence type="ECO:0000256" key="1">
    <source>
        <dbReference type="ARBA" id="ARBA00011043"/>
    </source>
</evidence>
<comment type="function">
    <text evidence="6">Exhibits a very high intrinsic GTPase hydrolysis rate. Involved in the addition of a carboxymethylaminomethyl (cmnm) group at the wobble position (U34) of certain tRNAs, forming tRNA-cmnm(5)s(2)U34.</text>
</comment>
<dbReference type="HAMAP" id="MF_00379">
    <property type="entry name" value="GTPase_MnmE"/>
    <property type="match status" value="1"/>
</dbReference>
<evidence type="ECO:0000256" key="5">
    <source>
        <dbReference type="ARBA" id="ARBA00023134"/>
    </source>
</evidence>
<evidence type="ECO:0000259" key="8">
    <source>
        <dbReference type="PROSITE" id="PS51709"/>
    </source>
</evidence>
<dbReference type="RefSeq" id="WP_377212585.1">
    <property type="nucleotide sequence ID" value="NZ_JBHTJV010000009.1"/>
</dbReference>
<dbReference type="GO" id="GO:0016787">
    <property type="term" value="F:hydrolase activity"/>
    <property type="evidence" value="ECO:0007669"/>
    <property type="project" value="UniProtKB-KW"/>
</dbReference>
<keyword evidence="6 9" id="KW-0378">Hydrolase</keyword>
<dbReference type="InterPro" id="IPR031168">
    <property type="entry name" value="G_TrmE"/>
</dbReference>
<dbReference type="NCBIfam" id="TIGR00231">
    <property type="entry name" value="small_GTP"/>
    <property type="match status" value="1"/>
</dbReference>
<keyword evidence="4 6" id="KW-0630">Potassium</keyword>
<accession>A0ABW3FE17</accession>
<comment type="caution">
    <text evidence="9">The sequence shown here is derived from an EMBL/GenBank/DDBJ whole genome shotgun (WGS) entry which is preliminary data.</text>
</comment>
<evidence type="ECO:0000256" key="7">
    <source>
        <dbReference type="RuleBase" id="RU003313"/>
    </source>
</evidence>
<keyword evidence="3 6" id="KW-0547">Nucleotide-binding</keyword>
<feature type="binding site" evidence="6">
    <location>
        <position position="22"/>
    </location>
    <ligand>
        <name>(6S)-5-formyl-5,6,7,8-tetrahydrofolate</name>
        <dbReference type="ChEBI" id="CHEBI:57457"/>
    </ligand>
</feature>
<evidence type="ECO:0000256" key="6">
    <source>
        <dbReference type="HAMAP-Rule" id="MF_00379"/>
    </source>
</evidence>
<dbReference type="Pfam" id="PF01926">
    <property type="entry name" value="MMR_HSR1"/>
    <property type="match status" value="1"/>
</dbReference>
<dbReference type="InterPro" id="IPR027266">
    <property type="entry name" value="TrmE/GcvT-like"/>
</dbReference>
<dbReference type="Gene3D" id="1.20.120.430">
    <property type="entry name" value="tRNA modification GTPase MnmE domain 2"/>
    <property type="match status" value="1"/>
</dbReference>
<feature type="binding site" evidence="6">
    <location>
        <position position="120"/>
    </location>
    <ligand>
        <name>(6S)-5-formyl-5,6,7,8-tetrahydrofolate</name>
        <dbReference type="ChEBI" id="CHEBI:57457"/>
    </ligand>
</feature>
<keyword evidence="6" id="KW-0963">Cytoplasm</keyword>
<dbReference type="NCBIfam" id="NF003661">
    <property type="entry name" value="PRK05291.1-3"/>
    <property type="match status" value="1"/>
</dbReference>
<name>A0ABW3FE17_9HYPH</name>
<keyword evidence="10" id="KW-1185">Reference proteome</keyword>
<comment type="similarity">
    <text evidence="1 6 7">Belongs to the TRAFAC class TrmE-Era-EngA-EngB-Septin-like GTPase superfamily. TrmE GTPase family.</text>
</comment>
<dbReference type="Pfam" id="PF10396">
    <property type="entry name" value="TrmE_N"/>
    <property type="match status" value="1"/>
</dbReference>
<keyword evidence="6" id="KW-0479">Metal-binding</keyword>
<reference evidence="10" key="1">
    <citation type="journal article" date="2019" name="Int. J. Syst. Evol. Microbiol.">
        <title>The Global Catalogue of Microorganisms (GCM) 10K type strain sequencing project: providing services to taxonomists for standard genome sequencing and annotation.</title>
        <authorList>
            <consortium name="The Broad Institute Genomics Platform"/>
            <consortium name="The Broad Institute Genome Sequencing Center for Infectious Disease"/>
            <person name="Wu L."/>
            <person name="Ma J."/>
        </authorList>
    </citation>
    <scope>NUCLEOTIDE SEQUENCE [LARGE SCALE GENOMIC DNA]</scope>
    <source>
        <strain evidence="10">CCUG 60023</strain>
    </source>
</reference>
<feature type="binding site" evidence="6">
    <location>
        <position position="437"/>
    </location>
    <ligand>
        <name>(6S)-5-formyl-5,6,7,8-tetrahydrofolate</name>
        <dbReference type="ChEBI" id="CHEBI:57457"/>
    </ligand>
</feature>
<comment type="cofactor">
    <cofactor evidence="6">
        <name>K(+)</name>
        <dbReference type="ChEBI" id="CHEBI:29103"/>
    </cofactor>
    <text evidence="6">Binds 1 potassium ion per subunit.</text>
</comment>
<dbReference type="EMBL" id="JBHTJV010000009">
    <property type="protein sequence ID" value="MFD0916731.1"/>
    <property type="molecule type" value="Genomic_DNA"/>
</dbReference>
<dbReference type="InterPro" id="IPR027368">
    <property type="entry name" value="MnmE_dom2"/>
</dbReference>
<proteinExistence type="inferred from homology"/>
<keyword evidence="6" id="KW-0460">Magnesium</keyword>
<dbReference type="PROSITE" id="PS51709">
    <property type="entry name" value="G_TRME"/>
    <property type="match status" value="1"/>
</dbReference>
<protein>
    <recommendedName>
        <fullName evidence="6">tRNA modification GTPase MnmE</fullName>
        <ecNumber evidence="6">3.6.-.-</ecNumber>
    </recommendedName>
</protein>
<organism evidence="9 10">
    <name type="scientific">Pseudahrensia aquimaris</name>
    <dbReference type="NCBI Taxonomy" id="744461"/>
    <lineage>
        <taxon>Bacteria</taxon>
        <taxon>Pseudomonadati</taxon>
        <taxon>Pseudomonadota</taxon>
        <taxon>Alphaproteobacteria</taxon>
        <taxon>Hyphomicrobiales</taxon>
        <taxon>Ahrensiaceae</taxon>
        <taxon>Pseudahrensia</taxon>
    </lineage>
</organism>
<sequence>MHEKTIFALSSGSLPSGVAIIRVSGPAVADTAEKILGCLPPPRKATFSRFRHPSTGDLLDEGLSIYFPGPNSFTGEDVLELQGHGGKASVEAILTALASIEGLRVAEAGEFSRRAFENNRMDLTELEGLSDLIAAQTEGQRRQALSQSQGVLRALYEGWRSDIIQARALIEAELDFADEDDVPGSVSDQVWSGVLTLINQISDHLDDGRRGELIREGFSIALLGPPNAGKSSLLNALARRDVAIVTPQAGTTRDTIEISMRIGEHLVVITDTAGLRQTDDEIEREGIKRAVQAARHADLVVWLSPSDAPADLPVKLREIPNEQLLTIGTKADLATSQCEIVVSTVYTNGLDVFLRELEDRIDKRLGHGESAALSRQRHRFALNECSNCLRLSIQSKLDLELRSEHLRQAGDHLGRLTGRIDVEDLLDVIFSEFCVGK</sequence>
<feature type="binding site" evidence="6">
    <location>
        <position position="231"/>
    </location>
    <ligand>
        <name>Mg(2+)</name>
        <dbReference type="ChEBI" id="CHEBI:18420"/>
    </ligand>
</feature>
<dbReference type="CDD" id="cd04164">
    <property type="entry name" value="trmE"/>
    <property type="match status" value="1"/>
</dbReference>
<dbReference type="EC" id="3.6.-.-" evidence="6"/>
<dbReference type="InterPro" id="IPR004520">
    <property type="entry name" value="GTPase_MnmE"/>
</dbReference>
<dbReference type="Gene3D" id="3.40.50.300">
    <property type="entry name" value="P-loop containing nucleotide triphosphate hydrolases"/>
    <property type="match status" value="1"/>
</dbReference>
<gene>
    <name evidence="6 9" type="primary">mnmE</name>
    <name evidence="6" type="synonym">trmE</name>
    <name evidence="9" type="ORF">ACFQ14_09955</name>
</gene>
<evidence type="ECO:0000313" key="10">
    <source>
        <dbReference type="Proteomes" id="UP001597101"/>
    </source>
</evidence>
<evidence type="ECO:0000313" key="9">
    <source>
        <dbReference type="EMBL" id="MFD0916731.1"/>
    </source>
</evidence>
<feature type="binding site" evidence="6">
    <location>
        <begin position="271"/>
        <end position="274"/>
    </location>
    <ligand>
        <name>GTP</name>
        <dbReference type="ChEBI" id="CHEBI:37565"/>
    </ligand>
</feature>
<dbReference type="InterPro" id="IPR006073">
    <property type="entry name" value="GTP-bd"/>
</dbReference>
<keyword evidence="5 6" id="KW-0342">GTP-binding</keyword>
<dbReference type="InterPro" id="IPR005225">
    <property type="entry name" value="Small_GTP-bd"/>
</dbReference>
<evidence type="ECO:0000256" key="3">
    <source>
        <dbReference type="ARBA" id="ARBA00022741"/>
    </source>
</evidence>
<feature type="binding site" evidence="6">
    <location>
        <position position="80"/>
    </location>
    <ligand>
        <name>(6S)-5-formyl-5,6,7,8-tetrahydrofolate</name>
        <dbReference type="ChEBI" id="CHEBI:57457"/>
    </ligand>
</feature>
<feature type="domain" description="TrmE-type G" evidence="8">
    <location>
        <begin position="217"/>
        <end position="362"/>
    </location>
</feature>
<dbReference type="PANTHER" id="PTHR42714">
    <property type="entry name" value="TRNA MODIFICATION GTPASE GTPBP3"/>
    <property type="match status" value="1"/>
</dbReference>
<dbReference type="SUPFAM" id="SSF52540">
    <property type="entry name" value="P-loop containing nucleoside triphosphate hydrolases"/>
    <property type="match status" value="1"/>
</dbReference>
<evidence type="ECO:0000256" key="2">
    <source>
        <dbReference type="ARBA" id="ARBA00022694"/>
    </source>
</evidence>
<keyword evidence="2 6" id="KW-0819">tRNA processing</keyword>
<dbReference type="CDD" id="cd14858">
    <property type="entry name" value="TrmE_N"/>
    <property type="match status" value="1"/>
</dbReference>